<dbReference type="EMBL" id="UXSR01003299">
    <property type="protein sequence ID" value="VDD79061.1"/>
    <property type="molecule type" value="Genomic_DNA"/>
</dbReference>
<feature type="region of interest" description="Disordered" evidence="1">
    <location>
        <begin position="50"/>
        <end position="73"/>
    </location>
</feature>
<feature type="compositionally biased region" description="Basic and acidic residues" evidence="1">
    <location>
        <begin position="61"/>
        <end position="72"/>
    </location>
</feature>
<accession>A0A0R3UDR6</accession>
<evidence type="ECO:0000256" key="1">
    <source>
        <dbReference type="SAM" id="MobiDB-lite"/>
    </source>
</evidence>
<proteinExistence type="predicted"/>
<name>A0A0R3UDR6_MESCO</name>
<evidence type="ECO:0000313" key="4">
    <source>
        <dbReference type="WBParaSite" id="MCU_014473-RA"/>
    </source>
</evidence>
<evidence type="ECO:0000313" key="3">
    <source>
        <dbReference type="Proteomes" id="UP000267029"/>
    </source>
</evidence>
<sequence>MRLLILLLRHRCIVMNTQPLRHLPYMSSCTPDFLHHLPSLPFTRLILLTAEPPTPTPTPHQESDTPARDKTPTGKCNNQVFVALKRAVVTFTVVFVIVVDDEGVWGWTMGWG</sequence>
<dbReference type="AlphaFoldDB" id="A0A0R3UDR6"/>
<dbReference type="WBParaSite" id="MCU_014473-RA">
    <property type="protein sequence ID" value="MCU_014473-RA"/>
    <property type="gene ID" value="MCU_014473"/>
</dbReference>
<dbReference type="Proteomes" id="UP000267029">
    <property type="component" value="Unassembled WGS sequence"/>
</dbReference>
<organism evidence="4">
    <name type="scientific">Mesocestoides corti</name>
    <name type="common">Flatworm</name>
    <dbReference type="NCBI Taxonomy" id="53468"/>
    <lineage>
        <taxon>Eukaryota</taxon>
        <taxon>Metazoa</taxon>
        <taxon>Spiralia</taxon>
        <taxon>Lophotrochozoa</taxon>
        <taxon>Platyhelminthes</taxon>
        <taxon>Cestoda</taxon>
        <taxon>Eucestoda</taxon>
        <taxon>Cyclophyllidea</taxon>
        <taxon>Mesocestoididae</taxon>
        <taxon>Mesocestoides</taxon>
    </lineage>
</organism>
<keyword evidence="3" id="KW-1185">Reference proteome</keyword>
<reference evidence="2 3" key="1">
    <citation type="submission" date="2018-10" db="EMBL/GenBank/DDBJ databases">
        <authorList>
            <consortium name="Pathogen Informatics"/>
        </authorList>
    </citation>
    <scope>NUCLEOTIDE SEQUENCE [LARGE SCALE GENOMIC DNA]</scope>
</reference>
<evidence type="ECO:0000313" key="2">
    <source>
        <dbReference type="EMBL" id="VDD79061.1"/>
    </source>
</evidence>
<protein>
    <submittedName>
        <fullName evidence="4">Secreted protein</fullName>
    </submittedName>
</protein>
<reference evidence="4" key="2">
    <citation type="submission" date="2019-11" db="UniProtKB">
        <authorList>
            <consortium name="WormBaseParasite"/>
        </authorList>
    </citation>
    <scope>IDENTIFICATION</scope>
</reference>
<gene>
    <name evidence="2" type="ORF">MCOS_LOCUS5064</name>
</gene>